<dbReference type="PANTHER" id="PTHR11492">
    <property type="entry name" value="NUCLEAR FACTOR I"/>
    <property type="match status" value="1"/>
</dbReference>
<gene>
    <name evidence="11" type="ORF">RDWZM_002995</name>
</gene>
<feature type="compositionally biased region" description="Low complexity" evidence="9">
    <location>
        <begin position="165"/>
        <end position="192"/>
    </location>
</feature>
<feature type="region of interest" description="Disordered" evidence="9">
    <location>
        <begin position="1059"/>
        <end position="1089"/>
    </location>
</feature>
<feature type="compositionally biased region" description="Polar residues" evidence="9">
    <location>
        <begin position="592"/>
        <end position="614"/>
    </location>
</feature>
<feature type="region of interest" description="Disordered" evidence="9">
    <location>
        <begin position="236"/>
        <end position="286"/>
    </location>
</feature>
<evidence type="ECO:0000256" key="3">
    <source>
        <dbReference type="ARBA" id="ARBA00023015"/>
    </source>
</evidence>
<accession>A0A9Q0MIR4</accession>
<dbReference type="InterPro" id="IPR020604">
    <property type="entry name" value="CTF/NFI_DNA-bd-dom"/>
</dbReference>
<keyword evidence="6" id="KW-0804">Transcription</keyword>
<feature type="region of interest" description="Disordered" evidence="9">
    <location>
        <begin position="126"/>
        <end position="192"/>
    </location>
</feature>
<dbReference type="Pfam" id="PF10524">
    <property type="entry name" value="NfI_DNAbd_pre-N"/>
    <property type="match status" value="1"/>
</dbReference>
<feature type="compositionally biased region" description="Polar residues" evidence="9">
    <location>
        <begin position="1394"/>
        <end position="1416"/>
    </location>
</feature>
<evidence type="ECO:0000256" key="4">
    <source>
        <dbReference type="ARBA" id="ARBA00023125"/>
    </source>
</evidence>
<feature type="compositionally biased region" description="Basic residues" evidence="9">
    <location>
        <begin position="456"/>
        <end position="466"/>
    </location>
</feature>
<name>A0A9Q0MIR4_BLOTA</name>
<dbReference type="GO" id="GO:0006260">
    <property type="term" value="P:DNA replication"/>
    <property type="evidence" value="ECO:0007669"/>
    <property type="project" value="UniProtKB-KW"/>
</dbReference>
<sequence>MIECYRVRTRPTSPVPASSVVAVSTRHPYNHSHSHNHNHHHNPHQQYSNQYCHEQVHYTHSQPTYSQSNIECQPTESSIYHTETPLSTDLPMPSLNIGYGGTRLSYVSNHSTTPSLSPTLVTATFVQPTSRDSSRQPEDVIKKRKKKTKEKRNQNSNRTKDSVEQQQQQQQTTSTDSIAASSSSSSHSTSCSVADIGTDVESSTSFESFHSQSLQSQNRHFNWRRLQLQIDPFDEQARNGTTSSGVSSDVDCHPSFLSKSDHQRSSTNNWQQQSQQQQQHQFTNRFKRSNYVERSIKNSFEKQSGKSSSSMVTLDACGGFVSIEPSTTLINSGTTIRKNRQTTNGFFNTTTATTTTTARRGGRGGRIQHSTSNVQRSINNNGYLFDELPPPSPISRTYSFSSYNQSSVQPSINGEFNDQQSQQQANHPSLQRSYSCSGLSFIPNTNLVNNESPSHPHPHHHHHHQHQPQSYQSTDCNQPMATVTDSILYDLSSKNVPNHLTLVDSINHHSTTKSSTFLYHHHQQQQQPKRNYSEQELNVVASSVTTTTSSSTTSSSSLSSSSTAAAASTVLAEILHRDTERERADDEEHVHGSSTNIGGVTGATNKESNSCSGNNSSIVVTTITTPSTSLSPVVAVTVATATAAATSESHFGSPSPASAPTLHQLESVAYHQTGAIELQQNNKRQNMTSSGAGTNSCGAIATGNTNCVPLDEFHPFIEALLPFVKSFSYTWFNLQAAKRKYYKKHEKRMSIEEERRCKEELQNERIEVKQKWASRLLGKLRKDITQDYREDFVLGITGKKRISCVLSNPDQKGKMRRIDCLRQADKVWRLDLVMVILFKAIPLESTDGERLEKSIDCLYPNLCVNPYHINVSVRELDLYLANFIFSHEHLRGIPLYGNNNESGNDDSNEHKIISSATSTHSSHDINNNEREQQMQAMSPLARTRQQLFNSTNNRNYMESLFPCGVFTSEELFRLSRASITQTVQSTYSSLSNHHHHPLSIDHSPVSNEISSTASNSVLHHTNPSTPVGYLVNQSGLCNASTTQMQSSLQYLGHVDQLGQSADGHQNSAHHHYHFGTSPSPTDSSSGTASGVSNVAAAAAAVATATFLSHHHGLNPYESGDTTPVVSTATGGGVYPHGNVTIKMEYNDDFIECGETNNANNANNSPSHYRTGNGQSAYANLSYTAQTSMLDLNAAAVAAATAAAAAAQQQQQQQQQSSGAIHLYGTAPENGPDTFYTSLTSHGGSLALLGSVTTSTISPSTQSPTSANNSPSHQLSSTNRSRSSSTASMHHNGGGGGGGPLKRQRCGTASNSNVYQQQLLHQQQQQQQQQQHIAHFDGSNLIHLDSHNTNTNSNIHANNHQHHHNHHLLLQEGVQSLNNQTNESKVYYHTATHQYDPWSNNGAPLVANSSSPSSNMDNAIKKENTPPPAPSESSDQQQQQQHIMVFNRLLSQGTNSSSNSSASTPTDPSGQSFQTLNAYQVENSSNGADK</sequence>
<feature type="compositionally biased region" description="Low complexity" evidence="9">
    <location>
        <begin position="1453"/>
        <end position="1468"/>
    </location>
</feature>
<dbReference type="EMBL" id="JAPWDV010000001">
    <property type="protein sequence ID" value="KAJ6224450.1"/>
    <property type="molecule type" value="Genomic_DNA"/>
</dbReference>
<dbReference type="GO" id="GO:0045893">
    <property type="term" value="P:positive regulation of DNA-templated transcription"/>
    <property type="evidence" value="ECO:0007669"/>
    <property type="project" value="UniProtKB-ARBA"/>
</dbReference>
<keyword evidence="4" id="KW-0238">DNA-binding</keyword>
<dbReference type="InterPro" id="IPR003619">
    <property type="entry name" value="MAD_homology1_Dwarfin-type"/>
</dbReference>
<dbReference type="GO" id="GO:0005634">
    <property type="term" value="C:nucleus"/>
    <property type="evidence" value="ECO:0007669"/>
    <property type="project" value="UniProtKB-SubCell"/>
</dbReference>
<evidence type="ECO:0000256" key="1">
    <source>
        <dbReference type="ARBA" id="ARBA00004123"/>
    </source>
</evidence>
<dbReference type="SMART" id="SM00523">
    <property type="entry name" value="DWA"/>
    <property type="match status" value="1"/>
</dbReference>
<dbReference type="GO" id="GO:0000981">
    <property type="term" value="F:DNA-binding transcription factor activity, RNA polymerase II-specific"/>
    <property type="evidence" value="ECO:0007669"/>
    <property type="project" value="TreeGrafter"/>
</dbReference>
<keyword evidence="7" id="KW-0539">Nucleus</keyword>
<comment type="subcellular location">
    <subcellularLocation>
        <location evidence="1">Nucleus</location>
    </subcellularLocation>
</comment>
<feature type="compositionally biased region" description="Low complexity" evidence="9">
    <location>
        <begin position="1075"/>
        <end position="1089"/>
    </location>
</feature>
<evidence type="ECO:0000256" key="7">
    <source>
        <dbReference type="ARBA" id="ARBA00023242"/>
    </source>
</evidence>
<dbReference type="Proteomes" id="UP001142055">
    <property type="component" value="Chromosome 1"/>
</dbReference>
<evidence type="ECO:0000256" key="8">
    <source>
        <dbReference type="SAM" id="Coils"/>
    </source>
</evidence>
<dbReference type="InterPro" id="IPR000647">
    <property type="entry name" value="CTF/NFI"/>
</dbReference>
<keyword evidence="2" id="KW-0235">DNA replication</keyword>
<evidence type="ECO:0000259" key="10">
    <source>
        <dbReference type="PROSITE" id="PS51080"/>
    </source>
</evidence>
<organism evidence="11 12">
    <name type="scientific">Blomia tropicalis</name>
    <name type="common">Mite</name>
    <dbReference type="NCBI Taxonomy" id="40697"/>
    <lineage>
        <taxon>Eukaryota</taxon>
        <taxon>Metazoa</taxon>
        <taxon>Ecdysozoa</taxon>
        <taxon>Arthropoda</taxon>
        <taxon>Chelicerata</taxon>
        <taxon>Arachnida</taxon>
        <taxon>Acari</taxon>
        <taxon>Acariformes</taxon>
        <taxon>Sarcoptiformes</taxon>
        <taxon>Astigmata</taxon>
        <taxon>Glycyphagoidea</taxon>
        <taxon>Echimyopodidae</taxon>
        <taxon>Blomia</taxon>
    </lineage>
</organism>
<keyword evidence="12" id="KW-1185">Reference proteome</keyword>
<evidence type="ECO:0000256" key="2">
    <source>
        <dbReference type="ARBA" id="ARBA00022705"/>
    </source>
</evidence>
<evidence type="ECO:0000313" key="11">
    <source>
        <dbReference type="EMBL" id="KAJ6224450.1"/>
    </source>
</evidence>
<keyword evidence="8" id="KW-0175">Coiled coil</keyword>
<feature type="compositionally biased region" description="Polar residues" evidence="9">
    <location>
        <begin position="1469"/>
        <end position="1489"/>
    </location>
</feature>
<feature type="compositionally biased region" description="Low complexity" evidence="9">
    <location>
        <begin position="1275"/>
        <end position="1287"/>
    </location>
</feature>
<feature type="compositionally biased region" description="Polar residues" evidence="9">
    <location>
        <begin position="238"/>
        <end position="247"/>
    </location>
</feature>
<keyword evidence="3" id="KW-0805">Transcription regulation</keyword>
<feature type="region of interest" description="Disordered" evidence="9">
    <location>
        <begin position="1254"/>
        <end position="1312"/>
    </location>
</feature>
<feature type="compositionally biased region" description="Low complexity" evidence="9">
    <location>
        <begin position="1254"/>
        <end position="1265"/>
    </location>
</feature>
<proteinExistence type="predicted"/>
<protein>
    <recommendedName>
        <fullName evidence="10">CTF/NF-I domain-containing protein</fullName>
    </recommendedName>
</protein>
<evidence type="ECO:0000313" key="12">
    <source>
        <dbReference type="Proteomes" id="UP001142055"/>
    </source>
</evidence>
<keyword evidence="5" id="KW-0010">Activator</keyword>
<feature type="domain" description="CTF/NF-I" evidence="10">
    <location>
        <begin position="702"/>
        <end position="895"/>
    </location>
</feature>
<dbReference type="InterPro" id="IPR019548">
    <property type="entry name" value="CTF/NFI_DNA-bd_N"/>
</dbReference>
<evidence type="ECO:0000256" key="6">
    <source>
        <dbReference type="ARBA" id="ARBA00023163"/>
    </source>
</evidence>
<comment type="caution">
    <text evidence="11">The sequence shown here is derived from an EMBL/GenBank/DDBJ whole genome shotgun (WGS) entry which is preliminary data.</text>
</comment>
<evidence type="ECO:0000256" key="5">
    <source>
        <dbReference type="ARBA" id="ARBA00023159"/>
    </source>
</evidence>
<feature type="region of interest" description="Disordered" evidence="9">
    <location>
        <begin position="579"/>
        <end position="614"/>
    </location>
</feature>
<feature type="coiled-coil region" evidence="8">
    <location>
        <begin position="744"/>
        <end position="771"/>
    </location>
</feature>
<feature type="region of interest" description="Disordered" evidence="9">
    <location>
        <begin position="404"/>
        <end position="433"/>
    </location>
</feature>
<feature type="region of interest" description="Disordered" evidence="9">
    <location>
        <begin position="445"/>
        <end position="477"/>
    </location>
</feature>
<evidence type="ECO:0000256" key="9">
    <source>
        <dbReference type="SAM" id="MobiDB-lite"/>
    </source>
</evidence>
<feature type="compositionally biased region" description="Low complexity" evidence="9">
    <location>
        <begin position="271"/>
        <end position="281"/>
    </location>
</feature>
<dbReference type="GO" id="GO:0000978">
    <property type="term" value="F:RNA polymerase II cis-regulatory region sequence-specific DNA binding"/>
    <property type="evidence" value="ECO:0007669"/>
    <property type="project" value="TreeGrafter"/>
</dbReference>
<dbReference type="PROSITE" id="PS51080">
    <property type="entry name" value="CTF_NFI_2"/>
    <property type="match status" value="1"/>
</dbReference>
<dbReference type="Pfam" id="PF03165">
    <property type="entry name" value="MH1"/>
    <property type="match status" value="1"/>
</dbReference>
<feature type="compositionally biased region" description="Basic and acidic residues" evidence="9">
    <location>
        <begin position="132"/>
        <end position="141"/>
    </location>
</feature>
<feature type="compositionally biased region" description="Basic and acidic residues" evidence="9">
    <location>
        <begin position="579"/>
        <end position="591"/>
    </location>
</feature>
<dbReference type="PANTHER" id="PTHR11492:SF8">
    <property type="entry name" value="NUCLEAR FACTOR I, ISOFORM B"/>
    <property type="match status" value="1"/>
</dbReference>
<feature type="region of interest" description="Disordered" evidence="9">
    <location>
        <begin position="1394"/>
        <end position="1489"/>
    </location>
</feature>
<reference evidence="11" key="1">
    <citation type="submission" date="2022-12" db="EMBL/GenBank/DDBJ databases">
        <title>Genome assemblies of Blomia tropicalis.</title>
        <authorList>
            <person name="Cui Y."/>
        </authorList>
    </citation>
    <scope>NUCLEOTIDE SEQUENCE</scope>
    <source>
        <tissue evidence="11">Adult mites</tissue>
    </source>
</reference>